<evidence type="ECO:0000259" key="2">
    <source>
        <dbReference type="SMART" id="SM00892"/>
    </source>
</evidence>
<feature type="domain" description="DNA/RNA non-specific endonuclease/pyrophosphatase/phosphodiesterase" evidence="2">
    <location>
        <begin position="5"/>
        <end position="176"/>
    </location>
</feature>
<protein>
    <submittedName>
        <fullName evidence="3">DNA/RNA endonuclease</fullName>
    </submittedName>
</protein>
<dbReference type="InterPro" id="IPR044925">
    <property type="entry name" value="His-Me_finger_sf"/>
</dbReference>
<feature type="domain" description="ENPP1-3/EXOG-like endonuclease/phosphodiesterase" evidence="1">
    <location>
        <begin position="6"/>
        <end position="173"/>
    </location>
</feature>
<dbReference type="SMART" id="SM00477">
    <property type="entry name" value="NUC"/>
    <property type="match status" value="1"/>
</dbReference>
<dbReference type="Pfam" id="PF01223">
    <property type="entry name" value="Endonuclease_NS"/>
    <property type="match status" value="1"/>
</dbReference>
<dbReference type="EMBL" id="KY684083">
    <property type="protein sequence ID" value="ARF08582.1"/>
    <property type="molecule type" value="Genomic_DNA"/>
</dbReference>
<dbReference type="InterPro" id="IPR001604">
    <property type="entry name" value="Endo_G_ENPP1-like_dom"/>
</dbReference>
<dbReference type="SUPFAM" id="SSF54060">
    <property type="entry name" value="His-Me finger endonucleases"/>
    <property type="match status" value="1"/>
</dbReference>
<name>A0A1V0SA52_9VIRU</name>
<dbReference type="GO" id="GO:0003676">
    <property type="term" value="F:nucleic acid binding"/>
    <property type="evidence" value="ECO:0007669"/>
    <property type="project" value="InterPro"/>
</dbReference>
<reference evidence="3" key="1">
    <citation type="journal article" date="2017" name="Science">
        <title>Giant viruses with an expanded complement of translation system components.</title>
        <authorList>
            <person name="Schulz F."/>
            <person name="Yutin N."/>
            <person name="Ivanova N.N."/>
            <person name="Ortega D.R."/>
            <person name="Lee T.K."/>
            <person name="Vierheilig J."/>
            <person name="Daims H."/>
            <person name="Horn M."/>
            <person name="Wagner M."/>
            <person name="Jensen G.J."/>
            <person name="Kyrpides N.C."/>
            <person name="Koonin E.V."/>
            <person name="Woyke T."/>
        </authorList>
    </citation>
    <scope>NUCLEOTIDE SEQUENCE</scope>
    <source>
        <strain evidence="3">CTV1</strain>
    </source>
</reference>
<dbReference type="GO" id="GO:0046872">
    <property type="term" value="F:metal ion binding"/>
    <property type="evidence" value="ECO:0007669"/>
    <property type="project" value="InterPro"/>
</dbReference>
<keyword evidence="3" id="KW-0378">Hydrolase</keyword>
<proteinExistence type="predicted"/>
<dbReference type="Gene3D" id="3.40.570.10">
    <property type="entry name" value="Extracellular Endonuclease, subunit A"/>
    <property type="match status" value="1"/>
</dbReference>
<evidence type="ECO:0000313" key="3">
    <source>
        <dbReference type="EMBL" id="ARF08582.1"/>
    </source>
</evidence>
<dbReference type="GO" id="GO:0004519">
    <property type="term" value="F:endonuclease activity"/>
    <property type="evidence" value="ECO:0007669"/>
    <property type="project" value="UniProtKB-KW"/>
</dbReference>
<dbReference type="PANTHER" id="PTHR13966">
    <property type="entry name" value="ENDONUCLEASE RELATED"/>
    <property type="match status" value="1"/>
</dbReference>
<keyword evidence="3" id="KW-0540">Nuclease</keyword>
<keyword evidence="3" id="KW-0255">Endonuclease</keyword>
<dbReference type="PANTHER" id="PTHR13966:SF5">
    <property type="entry name" value="ENDONUCLEASE G, MITOCHONDRIAL"/>
    <property type="match status" value="1"/>
</dbReference>
<dbReference type="InterPro" id="IPR020821">
    <property type="entry name" value="ENPP1-3/EXOG-like_nuc-like"/>
</dbReference>
<sequence length="193" mass="22830">MQNYGSNAYWISFNKTLRMANYAMYNLETTNSNRCSKTLKQDIKLNSLHTNDYKYSNLDRGHLVPSKDVENSCDTFVMSNIVPQLPCFNRGIWKKVEDYIRYYYEDFDILTVPEYDYKYYHINNGVKLYIPTGFYKIAMDSNSVVCSIYLKHNFETCGKNIEDVAIFGKLPYMLDQKTITKKCWCLQNKESWC</sequence>
<gene>
    <name evidence="3" type="ORF">Catovirus_1_632</name>
</gene>
<dbReference type="InterPro" id="IPR040255">
    <property type="entry name" value="Non-specific_endonuclease"/>
</dbReference>
<dbReference type="InterPro" id="IPR044929">
    <property type="entry name" value="DNA/RNA_non-sp_Endonuclease_sf"/>
</dbReference>
<dbReference type="SMART" id="SM00892">
    <property type="entry name" value="Endonuclease_NS"/>
    <property type="match status" value="1"/>
</dbReference>
<evidence type="ECO:0000259" key="1">
    <source>
        <dbReference type="SMART" id="SM00477"/>
    </source>
</evidence>
<organism evidence="3">
    <name type="scientific">Catovirus CTV1</name>
    <dbReference type="NCBI Taxonomy" id="1977631"/>
    <lineage>
        <taxon>Viruses</taxon>
        <taxon>Varidnaviria</taxon>
        <taxon>Bamfordvirae</taxon>
        <taxon>Nucleocytoviricota</taxon>
        <taxon>Megaviricetes</taxon>
        <taxon>Imitervirales</taxon>
        <taxon>Mimiviridae</taxon>
        <taxon>Klosneuvirinae</taxon>
        <taxon>Catovirus</taxon>
    </lineage>
</organism>
<dbReference type="GO" id="GO:0016787">
    <property type="term" value="F:hydrolase activity"/>
    <property type="evidence" value="ECO:0007669"/>
    <property type="project" value="InterPro"/>
</dbReference>
<accession>A0A1V0SA52</accession>